<evidence type="ECO:0000313" key="2">
    <source>
        <dbReference type="EMBL" id="KMP03847.1"/>
    </source>
</evidence>
<dbReference type="EMBL" id="DS028094">
    <property type="protein sequence ID" value="KMP03847.1"/>
    <property type="molecule type" value="Genomic_DNA"/>
</dbReference>
<proteinExistence type="predicted"/>
<evidence type="ECO:0000313" key="3">
    <source>
        <dbReference type="Proteomes" id="UP000054565"/>
    </source>
</evidence>
<protein>
    <submittedName>
        <fullName evidence="2">Uncharacterized protein</fullName>
    </submittedName>
</protein>
<accession>A0A0J7B1Z6</accession>
<evidence type="ECO:0000256" key="1">
    <source>
        <dbReference type="SAM" id="MobiDB-lite"/>
    </source>
</evidence>
<reference evidence="3" key="1">
    <citation type="journal article" date="2010" name="Genome Res.">
        <title>Population genomic sequencing of Coccidioides fungi reveals recent hybridization and transposon control.</title>
        <authorList>
            <person name="Neafsey D.E."/>
            <person name="Barker B.M."/>
            <person name="Sharpton T.J."/>
            <person name="Stajich J.E."/>
            <person name="Park D.J."/>
            <person name="Whiston E."/>
            <person name="Hung C.-Y."/>
            <person name="McMahan C."/>
            <person name="White J."/>
            <person name="Sykes S."/>
            <person name="Heiman D."/>
            <person name="Young S."/>
            <person name="Zeng Q."/>
            <person name="Abouelleil A."/>
            <person name="Aftuck L."/>
            <person name="Bessette D."/>
            <person name="Brown A."/>
            <person name="FitzGerald M."/>
            <person name="Lui A."/>
            <person name="Macdonald J.P."/>
            <person name="Priest M."/>
            <person name="Orbach M.J."/>
            <person name="Galgiani J.N."/>
            <person name="Kirkland T.N."/>
            <person name="Cole G.T."/>
            <person name="Birren B.W."/>
            <person name="Henn M.R."/>
            <person name="Taylor J.W."/>
            <person name="Rounsley S.D."/>
        </authorList>
    </citation>
    <scope>NUCLEOTIDE SEQUENCE [LARGE SCALE GENOMIC DNA]</scope>
    <source>
        <strain evidence="3">RMSCC 2394</strain>
    </source>
</reference>
<dbReference type="AlphaFoldDB" id="A0A0J7B1Z6"/>
<name>A0A0J7B1Z6_COCIT</name>
<gene>
    <name evidence="2" type="ORF">CIRG_03539</name>
</gene>
<dbReference type="OrthoDB" id="2107640at2759"/>
<feature type="region of interest" description="Disordered" evidence="1">
    <location>
        <begin position="208"/>
        <end position="227"/>
    </location>
</feature>
<dbReference type="STRING" id="404692.A0A0J7B1Z6"/>
<sequence>MATALFPVGKHSRLTTVTNHKACYVPSLLADMVCAASDARDALDLFLSLYNDDDGNVSTTGYMAFDAHVGDTSCQLRASMIMMLLQHLRKEPTNSLFRTMVSLLIGQLEDLIKMAKTTCRRLTKVGESPESLGLSKSGESRQSLLEKLGWQEPVMLGQDGFSPYLAELSQVSRKPTPLVGHESPQISWQFRRHNVTIGVTISMSGQKCSPYPSKSRPIAEKMTPGSPENWDPSNFSQVVRLIVYSYMLSKYKRFCRRTHVVGAELNPKLPLSVRDRLVSQDYDTTNRRFLLLTGPKRFEQDFASMQNWVGELSCSWLKLLASRFGDDKLPRLLEQTTRISPKGLTSVPNYIGFLALRQFWAQTIVPILIMEKRFCGSGFHVNYFIGRSEPDDQAGFRNCPKILGSPVRWQLTKVTAKELLSSTNVEPHIVISGNSLNGTYDDYMRIKSPAHVHDDDQCPDNFEHCQIIKAVNMDRIALAIFAEHKHYSFELTGEDGRIGEAEVVGKFMEEADPWLRGDWEKRKYEAFDLGTGFSLKTIMWQHVVLETVGRAAALMEANLETIPLGAPVSL</sequence>
<organism evidence="2 3">
    <name type="scientific">Coccidioides immitis RMSCC 2394</name>
    <dbReference type="NCBI Taxonomy" id="404692"/>
    <lineage>
        <taxon>Eukaryota</taxon>
        <taxon>Fungi</taxon>
        <taxon>Dikarya</taxon>
        <taxon>Ascomycota</taxon>
        <taxon>Pezizomycotina</taxon>
        <taxon>Eurotiomycetes</taxon>
        <taxon>Eurotiomycetidae</taxon>
        <taxon>Onygenales</taxon>
        <taxon>Onygenaceae</taxon>
        <taxon>Coccidioides</taxon>
    </lineage>
</organism>
<dbReference type="Proteomes" id="UP000054565">
    <property type="component" value="Unassembled WGS sequence"/>
</dbReference>